<reference evidence="2 3" key="1">
    <citation type="submission" date="2018-08" db="EMBL/GenBank/DDBJ databases">
        <title>Genomic investigation of the strawberry pathogen Phytophthora fragariae indicates pathogenicity is determined by transcriptional variation in three key races.</title>
        <authorList>
            <person name="Adams T.M."/>
            <person name="Armitage A.D."/>
            <person name="Sobczyk M.K."/>
            <person name="Bates H.J."/>
            <person name="Dunwell J.M."/>
            <person name="Nellist C.F."/>
            <person name="Harrison R.J."/>
        </authorList>
    </citation>
    <scope>NUCLEOTIDE SEQUENCE [LARGE SCALE GENOMIC DNA]</scope>
    <source>
        <strain evidence="2 3">NOV-71</strain>
    </source>
</reference>
<evidence type="ECO:0000313" key="3">
    <source>
        <dbReference type="Proteomes" id="UP000441208"/>
    </source>
</evidence>
<accession>A0A6A3R2F8</accession>
<feature type="compositionally biased region" description="Basic and acidic residues" evidence="1">
    <location>
        <begin position="288"/>
        <end position="301"/>
    </location>
</feature>
<dbReference type="Proteomes" id="UP000441208">
    <property type="component" value="Unassembled WGS sequence"/>
</dbReference>
<feature type="region of interest" description="Disordered" evidence="1">
    <location>
        <begin position="242"/>
        <end position="303"/>
    </location>
</feature>
<evidence type="ECO:0000313" key="2">
    <source>
        <dbReference type="EMBL" id="KAE9088462.1"/>
    </source>
</evidence>
<dbReference type="EMBL" id="QXFZ01001559">
    <property type="protein sequence ID" value="KAE9088462.1"/>
    <property type="molecule type" value="Genomic_DNA"/>
</dbReference>
<sequence>MAFESSDDENSHDQAADSSSGPGSASTAEIPTGTTSDSISRIPQPIFAVVAPPMVKSTSREALVEWLKLRDEYVEATKERCKAGKEDLNAVLKSVKSSFDSDLLTTLCEATWGVSKSDLTDEFLLEQIHAITDSYQNQVLPPVNELFRKELKMNMTNCDIQSRVTDYFMSCNKLIKKYGLSSFFEGDKGTKKKCKLLVDSLPAMLKEKEQNEIEYRFPDAQTSVLKLSKLINQQALEQAIEDRTLSRTRPTAKQGKARAAVQNQFQSKKRAAPQQHKSDKRFKKTASRKVEVKNGDEELPSKKGAPKTGCFNCGGSHYLSDYPTATKEDRERLTAKTSKKGGGPQHTFSVAFCADSGADRSGMSMTVYEEFVKVCPEVRAVSLEEPLTCKGVDGKPIERQLDLFVANAAQNEQDDEFDDVDEPQIGSSAVLSEDLLAAVETLIEIAIEKGFPKEKLI</sequence>
<feature type="compositionally biased region" description="Basic residues" evidence="1">
    <location>
        <begin position="278"/>
        <end position="287"/>
    </location>
</feature>
<comment type="caution">
    <text evidence="2">The sequence shown here is derived from an EMBL/GenBank/DDBJ whole genome shotgun (WGS) entry which is preliminary data.</text>
</comment>
<feature type="compositionally biased region" description="Low complexity" evidence="1">
    <location>
        <begin position="16"/>
        <end position="28"/>
    </location>
</feature>
<name>A0A6A3R2F8_9STRA</name>
<organism evidence="2 3">
    <name type="scientific">Phytophthora fragariae</name>
    <dbReference type="NCBI Taxonomy" id="53985"/>
    <lineage>
        <taxon>Eukaryota</taxon>
        <taxon>Sar</taxon>
        <taxon>Stramenopiles</taxon>
        <taxon>Oomycota</taxon>
        <taxon>Peronosporomycetes</taxon>
        <taxon>Peronosporales</taxon>
        <taxon>Peronosporaceae</taxon>
        <taxon>Phytophthora</taxon>
    </lineage>
</organism>
<evidence type="ECO:0000256" key="1">
    <source>
        <dbReference type="SAM" id="MobiDB-lite"/>
    </source>
</evidence>
<proteinExistence type="predicted"/>
<protein>
    <submittedName>
        <fullName evidence="2">Uncharacterized protein</fullName>
    </submittedName>
</protein>
<feature type="region of interest" description="Disordered" evidence="1">
    <location>
        <begin position="1"/>
        <end position="39"/>
    </location>
</feature>
<dbReference type="AlphaFoldDB" id="A0A6A3R2F8"/>
<gene>
    <name evidence="2" type="ORF">PF007_g19960</name>
</gene>